<dbReference type="Pfam" id="PF00646">
    <property type="entry name" value="F-box"/>
    <property type="match status" value="1"/>
</dbReference>
<dbReference type="EMBL" id="JAJAGQ010000013">
    <property type="protein sequence ID" value="KAJ8545576.1"/>
    <property type="molecule type" value="Genomic_DNA"/>
</dbReference>
<dbReference type="SUPFAM" id="SSF81383">
    <property type="entry name" value="F-box domain"/>
    <property type="match status" value="1"/>
</dbReference>
<evidence type="ECO:0000259" key="1">
    <source>
        <dbReference type="SMART" id="SM00256"/>
    </source>
</evidence>
<dbReference type="Pfam" id="PF24750">
    <property type="entry name" value="b-prop_At3g26010-like"/>
    <property type="match status" value="1"/>
</dbReference>
<dbReference type="InterPro" id="IPR036047">
    <property type="entry name" value="F-box-like_dom_sf"/>
</dbReference>
<dbReference type="Proteomes" id="UP001152561">
    <property type="component" value="Unassembled WGS sequence"/>
</dbReference>
<dbReference type="InterPro" id="IPR009646">
    <property type="entry name" value="Root_cap"/>
</dbReference>
<sequence>MVDSKSRKSSEKRWLPTFSNLTDELLNEILIRLPNSKEAIRCKLVCKRWFSLISSDYFVTTFVVHNRDKDKTILPFNLVLHDQKNNQVEYVECRHPKRGSSSRVDLGFLPARFDQICLEASCGDLILCSAARSYCIFNILNRQWIILPANYCPIKSGIGFLVEPNCVDNARHEYQVLQYWCVDNSRINIEIFSSQQGRWTRLVVTSLRRLINLKSNTSLIACGRMLYGLTYNISVRADFVMAFDPFTNDPAQILHIVDLPLEARDSCGFLSSNVGVCQGSLRFAQVTIQTSPYPCISIWELEDCRMGIWTLVHKRIPIITALRVPTLRADTTNMFSVLAFHPDNEDLICFRVGRDGTVFYFHGKKDEHFSLISDFNVQINVRFIGLPPTGRTRDFTWIEALGLMFGSHNFTLEATMAENWDQEADHLKFTYDGMTFNVPIGHPSVWDSPDQNLELERTSATNSKWNSDSLSPKVEGILGSTYQPNFKNPAKSGVDMAVIGGDDKYKTSSLLSDDCNTCTVFTPGKVVAERDLPMDYGSLDCTGGNGIVCKK</sequence>
<feature type="domain" description="F-box" evidence="1">
    <location>
        <begin position="21"/>
        <end position="62"/>
    </location>
</feature>
<dbReference type="SMART" id="SM00256">
    <property type="entry name" value="FBOX"/>
    <property type="match status" value="1"/>
</dbReference>
<gene>
    <name evidence="2" type="ORF">K7X08_018159</name>
</gene>
<reference evidence="3" key="1">
    <citation type="journal article" date="2023" name="Proc. Natl. Acad. Sci. U.S.A.">
        <title>Genomic and structural basis for evolution of tropane alkaloid biosynthesis.</title>
        <authorList>
            <person name="Wanga Y.-J."/>
            <person name="Taina T."/>
            <person name="Yua J.-Y."/>
            <person name="Lia J."/>
            <person name="Xua B."/>
            <person name="Chenc J."/>
            <person name="D'Auriad J.C."/>
            <person name="Huanga J.-P."/>
            <person name="Huanga S.-X."/>
        </authorList>
    </citation>
    <scope>NUCLEOTIDE SEQUENCE [LARGE SCALE GENOMIC DNA]</scope>
    <source>
        <strain evidence="3">cv. KIB-2019</strain>
    </source>
</reference>
<dbReference type="OrthoDB" id="1295006at2759"/>
<dbReference type="Pfam" id="PF06830">
    <property type="entry name" value="Root_cap"/>
    <property type="match status" value="1"/>
</dbReference>
<protein>
    <recommendedName>
        <fullName evidence="1">F-box domain-containing protein</fullName>
    </recommendedName>
</protein>
<dbReference type="CDD" id="cd22157">
    <property type="entry name" value="F-box_AtFBW1-like"/>
    <property type="match status" value="1"/>
</dbReference>
<accession>A0A9Q1LX75</accession>
<name>A0A9Q1LX75_9SOLA</name>
<comment type="caution">
    <text evidence="2">The sequence shown here is derived from an EMBL/GenBank/DDBJ whole genome shotgun (WGS) entry which is preliminary data.</text>
</comment>
<dbReference type="Gene3D" id="1.20.1280.50">
    <property type="match status" value="1"/>
</dbReference>
<evidence type="ECO:0000313" key="3">
    <source>
        <dbReference type="Proteomes" id="UP001152561"/>
    </source>
</evidence>
<proteinExistence type="predicted"/>
<dbReference type="PANTHER" id="PTHR31656">
    <property type="entry name" value="ROOT CAP DOMAIN-CONTAINING PROTEIN"/>
    <property type="match status" value="1"/>
</dbReference>
<organism evidence="2 3">
    <name type="scientific">Anisodus acutangulus</name>
    <dbReference type="NCBI Taxonomy" id="402998"/>
    <lineage>
        <taxon>Eukaryota</taxon>
        <taxon>Viridiplantae</taxon>
        <taxon>Streptophyta</taxon>
        <taxon>Embryophyta</taxon>
        <taxon>Tracheophyta</taxon>
        <taxon>Spermatophyta</taxon>
        <taxon>Magnoliopsida</taxon>
        <taxon>eudicotyledons</taxon>
        <taxon>Gunneridae</taxon>
        <taxon>Pentapetalae</taxon>
        <taxon>asterids</taxon>
        <taxon>lamiids</taxon>
        <taxon>Solanales</taxon>
        <taxon>Solanaceae</taxon>
        <taxon>Solanoideae</taxon>
        <taxon>Hyoscyameae</taxon>
        <taxon>Anisodus</taxon>
    </lineage>
</organism>
<dbReference type="InterPro" id="IPR001810">
    <property type="entry name" value="F-box_dom"/>
</dbReference>
<dbReference type="AlphaFoldDB" id="A0A9Q1LX75"/>
<keyword evidence="3" id="KW-1185">Reference proteome</keyword>
<dbReference type="InterPro" id="IPR056592">
    <property type="entry name" value="Beta-prop_At3g26010-like"/>
</dbReference>
<evidence type="ECO:0000313" key="2">
    <source>
        <dbReference type="EMBL" id="KAJ8545576.1"/>
    </source>
</evidence>